<dbReference type="EMBL" id="LAZR01027390">
    <property type="protein sequence ID" value="KKL65875.1"/>
    <property type="molecule type" value="Genomic_DNA"/>
</dbReference>
<evidence type="ECO:0000313" key="2">
    <source>
        <dbReference type="EMBL" id="KKM67628.1"/>
    </source>
</evidence>
<evidence type="ECO:0000313" key="3">
    <source>
        <dbReference type="EMBL" id="KKM73117.1"/>
    </source>
</evidence>
<reference evidence="1" key="1">
    <citation type="journal article" date="2015" name="Nature">
        <title>Complex archaea that bridge the gap between prokaryotes and eukaryotes.</title>
        <authorList>
            <person name="Spang A."/>
            <person name="Saw J.H."/>
            <person name="Jorgensen S.L."/>
            <person name="Zaremba-Niedzwiedzka K."/>
            <person name="Martijn J."/>
            <person name="Lind A.E."/>
            <person name="van Eijk R."/>
            <person name="Schleper C."/>
            <person name="Guy L."/>
            <person name="Ettema T.J."/>
        </authorList>
    </citation>
    <scope>NUCLEOTIDE SEQUENCE</scope>
</reference>
<proteinExistence type="predicted"/>
<evidence type="ECO:0000313" key="1">
    <source>
        <dbReference type="EMBL" id="KKL65875.1"/>
    </source>
</evidence>
<dbReference type="EMBL" id="LAZR01009357">
    <property type="protein sequence ID" value="KKM73117.1"/>
    <property type="molecule type" value="Genomic_DNA"/>
</dbReference>
<protein>
    <submittedName>
        <fullName evidence="1">Uncharacterized protein</fullName>
    </submittedName>
</protein>
<name>A0A0F9G8N9_9ZZZZ</name>
<gene>
    <name evidence="3" type="ORF">LCGC14_1413740</name>
    <name evidence="2" type="ORF">LCGC14_1469170</name>
    <name evidence="1" type="ORF">LCGC14_2150610</name>
</gene>
<accession>A0A0F9G8N9</accession>
<organism evidence="1">
    <name type="scientific">marine sediment metagenome</name>
    <dbReference type="NCBI Taxonomy" id="412755"/>
    <lineage>
        <taxon>unclassified sequences</taxon>
        <taxon>metagenomes</taxon>
        <taxon>ecological metagenomes</taxon>
    </lineage>
</organism>
<comment type="caution">
    <text evidence="1">The sequence shown here is derived from an EMBL/GenBank/DDBJ whole genome shotgun (WGS) entry which is preliminary data.</text>
</comment>
<sequence length="80" mass="9071">MWERVHMTVTRVLSILLPPPFCLNTVNAVCFAYRTSDFPYVLIWVSFQCKAMTTRTPASHAVTIYICPPSSLPHDLLDSV</sequence>
<dbReference type="AlphaFoldDB" id="A0A0F9G8N9"/>
<dbReference type="EMBL" id="LAZR01010314">
    <property type="protein sequence ID" value="KKM67628.1"/>
    <property type="molecule type" value="Genomic_DNA"/>
</dbReference>